<sequence>MAKKEKKTLGEAIDEIMSALEVLEPDVRTTAVTAACTHLKIPIGTGQSGGSAPSTPSADALKAPAGGPPPPKVSHIKTFKEEKKPRSGVEMACLVAYYLQELAPPKDRKDRITIADLRKYFKLAEFKLPVRIEQTLVNAKAAGYFDSTGSGSYKLNAVGYNLTVHTLRRKKSES</sequence>
<evidence type="ECO:0000256" key="1">
    <source>
        <dbReference type="SAM" id="MobiDB-lite"/>
    </source>
</evidence>
<dbReference type="AlphaFoldDB" id="X1SSS9"/>
<proteinExistence type="predicted"/>
<reference evidence="2" key="1">
    <citation type="journal article" date="2014" name="Front. Microbiol.">
        <title>High frequency of phylogenetically diverse reductive dehalogenase-homologous genes in deep subseafloor sedimentary metagenomes.</title>
        <authorList>
            <person name="Kawai M."/>
            <person name="Futagami T."/>
            <person name="Toyoda A."/>
            <person name="Takaki Y."/>
            <person name="Nishi S."/>
            <person name="Hori S."/>
            <person name="Arai W."/>
            <person name="Tsubouchi T."/>
            <person name="Morono Y."/>
            <person name="Uchiyama I."/>
            <person name="Ito T."/>
            <person name="Fujiyama A."/>
            <person name="Inagaki F."/>
            <person name="Takami H."/>
        </authorList>
    </citation>
    <scope>NUCLEOTIDE SEQUENCE</scope>
    <source>
        <strain evidence="2">Expedition CK06-06</strain>
    </source>
</reference>
<organism evidence="2">
    <name type="scientific">marine sediment metagenome</name>
    <dbReference type="NCBI Taxonomy" id="412755"/>
    <lineage>
        <taxon>unclassified sequences</taxon>
        <taxon>metagenomes</taxon>
        <taxon>ecological metagenomes</taxon>
    </lineage>
</organism>
<accession>X1SSS9</accession>
<dbReference type="EMBL" id="BARW01014658">
    <property type="protein sequence ID" value="GAI78415.1"/>
    <property type="molecule type" value="Genomic_DNA"/>
</dbReference>
<feature type="region of interest" description="Disordered" evidence="1">
    <location>
        <begin position="43"/>
        <end position="75"/>
    </location>
</feature>
<gene>
    <name evidence="2" type="ORF">S12H4_25925</name>
</gene>
<protein>
    <submittedName>
        <fullName evidence="2">Uncharacterized protein</fullName>
    </submittedName>
</protein>
<evidence type="ECO:0000313" key="2">
    <source>
        <dbReference type="EMBL" id="GAI78415.1"/>
    </source>
</evidence>
<name>X1SSS9_9ZZZZ</name>
<comment type="caution">
    <text evidence="2">The sequence shown here is derived from an EMBL/GenBank/DDBJ whole genome shotgun (WGS) entry which is preliminary data.</text>
</comment>